<name>A0A9P0H2B2_NEZVI</name>
<evidence type="ECO:0000313" key="2">
    <source>
        <dbReference type="EMBL" id="CAH1392506.1"/>
    </source>
</evidence>
<keyword evidence="3" id="KW-1185">Reference proteome</keyword>
<evidence type="ECO:0000313" key="3">
    <source>
        <dbReference type="Proteomes" id="UP001152798"/>
    </source>
</evidence>
<accession>A0A9P0H2B2</accession>
<organism evidence="2 3">
    <name type="scientific">Nezara viridula</name>
    <name type="common">Southern green stink bug</name>
    <name type="synonym">Cimex viridulus</name>
    <dbReference type="NCBI Taxonomy" id="85310"/>
    <lineage>
        <taxon>Eukaryota</taxon>
        <taxon>Metazoa</taxon>
        <taxon>Ecdysozoa</taxon>
        <taxon>Arthropoda</taxon>
        <taxon>Hexapoda</taxon>
        <taxon>Insecta</taxon>
        <taxon>Pterygota</taxon>
        <taxon>Neoptera</taxon>
        <taxon>Paraneoptera</taxon>
        <taxon>Hemiptera</taxon>
        <taxon>Heteroptera</taxon>
        <taxon>Panheteroptera</taxon>
        <taxon>Pentatomomorpha</taxon>
        <taxon>Pentatomoidea</taxon>
        <taxon>Pentatomidae</taxon>
        <taxon>Pentatominae</taxon>
        <taxon>Nezara</taxon>
    </lineage>
</organism>
<proteinExistence type="predicted"/>
<feature type="region of interest" description="Disordered" evidence="1">
    <location>
        <begin position="1"/>
        <end position="63"/>
    </location>
</feature>
<dbReference type="AlphaFoldDB" id="A0A9P0H2B2"/>
<protein>
    <submittedName>
        <fullName evidence="2">Uncharacterized protein</fullName>
    </submittedName>
</protein>
<gene>
    <name evidence="2" type="ORF">NEZAVI_LOCUS3314</name>
</gene>
<feature type="compositionally biased region" description="Polar residues" evidence="1">
    <location>
        <begin position="17"/>
        <end position="34"/>
    </location>
</feature>
<reference evidence="2" key="1">
    <citation type="submission" date="2022-01" db="EMBL/GenBank/DDBJ databases">
        <authorList>
            <person name="King R."/>
        </authorList>
    </citation>
    <scope>NUCLEOTIDE SEQUENCE</scope>
</reference>
<evidence type="ECO:0000256" key="1">
    <source>
        <dbReference type="SAM" id="MobiDB-lite"/>
    </source>
</evidence>
<sequence>MNIRPISTYGVELKGSTKPSNSPNPNFTIQNSSAVCYDDEVRPSRRTAPVDGHKRNQLGHAHD</sequence>
<dbReference type="EMBL" id="OV725077">
    <property type="protein sequence ID" value="CAH1392506.1"/>
    <property type="molecule type" value="Genomic_DNA"/>
</dbReference>
<dbReference type="Proteomes" id="UP001152798">
    <property type="component" value="Chromosome 1"/>
</dbReference>